<keyword evidence="1" id="KW-1133">Transmembrane helix</keyword>
<feature type="transmembrane region" description="Helical" evidence="1">
    <location>
        <begin position="630"/>
        <end position="653"/>
    </location>
</feature>
<accession>A0A397JLI8</accession>
<dbReference type="STRING" id="1348612.A0A397JLI8"/>
<keyword evidence="1" id="KW-0812">Transmembrane</keyword>
<reference evidence="2 3" key="1">
    <citation type="submission" date="2018-08" db="EMBL/GenBank/DDBJ databases">
        <title>Genome and evolution of the arbuscular mycorrhizal fungus Diversispora epigaea (formerly Glomus versiforme) and its bacterial endosymbionts.</title>
        <authorList>
            <person name="Sun X."/>
            <person name="Fei Z."/>
            <person name="Harrison M."/>
        </authorList>
    </citation>
    <scope>NUCLEOTIDE SEQUENCE [LARGE SCALE GENOMIC DNA]</scope>
    <source>
        <strain evidence="2 3">IT104</strain>
    </source>
</reference>
<evidence type="ECO:0000313" key="3">
    <source>
        <dbReference type="Proteomes" id="UP000266861"/>
    </source>
</evidence>
<sequence>MVSSNIQFQSGSSLGFYQRLDDIRYSILVILLERKNLGNNKRLVKSKFKNIKKERPPHHNGIGRSSLPRLLLCGSINNNNKRINEIIKLNSQIRNVFSYLTNKKKMVSSNIQFQSGSSLGFYQRLDDIRYSILVILLERKNLAKSGHRSSNIQFQSGSSLGFYQRLDDIRYSILVILLERKNLEEEAPSLAYFCAVSSDFQFQSGSSLGFYQQLDDIRYSILVILLERKNLVSSNFQFQSGSSLGFDQRLDDIRYSILVILLERKNLGNNKRLAKISSNIQFQSGSSLGFDQRLDDIRYSILLFYLKEKILEEAPSLAYFCAVPVRSAHVVIVIAAVSSNFQFQSGSSLGFYQQLDDIRYSILVILLERKNLGNNKSSSPISARVSSNFQFQSGSSLGFYQQLDDIRYSILVILLERKNLAKFGLISSSSPISARVSSNFQFQSGSSLGFYQQLDDIRYSILVILLERKNLAKSGHCSFNIQFQSDNPRGYCYRVSSNIQFQSGSSLGFYQRLDDIRYSILPNPVIARPISNSSPIIHVVIIIVAGRSRSCCHYKELNHFIQYPDHPRGYCYPGHLHSRIKNQVILSTSRSSHVPNPVIARPISNSSPIITRGYYYRSHSRCYYKDSNHFIQYPVSISHAVIVIVAVPVRFLINGWTLFDARKKKNLDNNERGRSSLPRLLLCGSPEKQQQKKIK</sequence>
<gene>
    <name evidence="2" type="ORF">Glove_17g68</name>
</gene>
<keyword evidence="1" id="KW-0472">Membrane</keyword>
<name>A0A397JLI8_9GLOM</name>
<proteinExistence type="predicted"/>
<dbReference type="Proteomes" id="UP000266861">
    <property type="component" value="Unassembled WGS sequence"/>
</dbReference>
<dbReference type="AlphaFoldDB" id="A0A397JLI8"/>
<dbReference type="EMBL" id="PQFF01000015">
    <property type="protein sequence ID" value="RHZ89225.1"/>
    <property type="molecule type" value="Genomic_DNA"/>
</dbReference>
<evidence type="ECO:0000313" key="2">
    <source>
        <dbReference type="EMBL" id="RHZ89225.1"/>
    </source>
</evidence>
<evidence type="ECO:0000256" key="1">
    <source>
        <dbReference type="SAM" id="Phobius"/>
    </source>
</evidence>
<comment type="caution">
    <text evidence="2">The sequence shown here is derived from an EMBL/GenBank/DDBJ whole genome shotgun (WGS) entry which is preliminary data.</text>
</comment>
<keyword evidence="3" id="KW-1185">Reference proteome</keyword>
<protein>
    <submittedName>
        <fullName evidence="2">Uncharacterized protein</fullName>
    </submittedName>
</protein>
<organism evidence="2 3">
    <name type="scientific">Diversispora epigaea</name>
    <dbReference type="NCBI Taxonomy" id="1348612"/>
    <lineage>
        <taxon>Eukaryota</taxon>
        <taxon>Fungi</taxon>
        <taxon>Fungi incertae sedis</taxon>
        <taxon>Mucoromycota</taxon>
        <taxon>Glomeromycotina</taxon>
        <taxon>Glomeromycetes</taxon>
        <taxon>Diversisporales</taxon>
        <taxon>Diversisporaceae</taxon>
        <taxon>Diversispora</taxon>
    </lineage>
</organism>